<evidence type="ECO:0000313" key="2">
    <source>
        <dbReference type="EMBL" id="QGY46709.1"/>
    </source>
</evidence>
<feature type="domain" description="Secretion system C-terminal sorting" evidence="1">
    <location>
        <begin position="575"/>
        <end position="643"/>
    </location>
</feature>
<dbReference type="KEGG" id="mcos:GM418_24545"/>
<name>A0A6I6JZI6_9BACT</name>
<dbReference type="InterPro" id="IPR026444">
    <property type="entry name" value="Secre_tail"/>
</dbReference>
<dbReference type="NCBIfam" id="TIGR04183">
    <property type="entry name" value="Por_Secre_tail"/>
    <property type="match status" value="1"/>
</dbReference>
<proteinExistence type="predicted"/>
<sequence>MKTLPFLIFCIIIEFFSSAQNQSNLKMFSTNSGIESQKIRTPDLKWKKKSCNWIPESTNSDLSSEELKSALTEKQKLDSIIYETYNQNGDLIEYIKNSFEYDSVGNQTSNTLYRWNGEIQGWDKSIRIDFLLNSDGKVLSETHYQWNNNEDNWMNNYKYEYDYDTENNLVLDAYYIWVSTSESWRGVEKKEYKFDAEKNLILDASYEWDIYSATWKGKEKYECKFDSSGNKTMEAYFTWDYVSVTPILYGWLNQYVHESVFDENNKLILFTQSQWSPDSTVLLKQSKEEIEYNSNDSIIFDITYNWEQLENLWKVNRKKEYIYEPNKTVYTEYEPHSDSLRIIGLKETYYNSNSDITTETDYYRSYELDSVILNAKTEYTYYPSGNLPFETKTFSYNIDSESWVPVSKTEISAYDIYGNPTQIIYSSDWDTEAENWSYIFKVIHNYNSKNKLTVYNTFFRNNDANDWVGKDKKEYSYDEYDNLILEIQYTWNTAQNDWSGDLKTEYIFDNSYTSDELILPYMFFPNDYQYMLTEIRKSAWEQNINDWRFLSSSTYHYSSVIVDAIDKKSYRNIELYPNPVTENLIVNNIGNYTQILIFNISGELILQKELQQNESIFNLANIKPGMYFVQLRKNSEVFSTKIIKQ</sequence>
<dbReference type="Gene3D" id="2.40.128.720">
    <property type="match status" value="5"/>
</dbReference>
<protein>
    <submittedName>
        <fullName evidence="2">T9SS type A sorting domain-containing protein</fullName>
    </submittedName>
</protein>
<accession>A0A6I6JZI6</accession>
<dbReference type="Pfam" id="PF18962">
    <property type="entry name" value="Por_Secre_tail"/>
    <property type="match status" value="1"/>
</dbReference>
<reference evidence="2 3" key="1">
    <citation type="submission" date="2019-11" db="EMBL/GenBank/DDBJ databases">
        <authorList>
            <person name="Zheng R.K."/>
            <person name="Sun C.M."/>
        </authorList>
    </citation>
    <scope>NUCLEOTIDE SEQUENCE [LARGE SCALE GENOMIC DNA]</scope>
    <source>
        <strain evidence="2 3">WC007</strain>
    </source>
</reference>
<evidence type="ECO:0000259" key="1">
    <source>
        <dbReference type="Pfam" id="PF18962"/>
    </source>
</evidence>
<organism evidence="2 3">
    <name type="scientific">Maribellus comscasis</name>
    <dbReference type="NCBI Taxonomy" id="2681766"/>
    <lineage>
        <taxon>Bacteria</taxon>
        <taxon>Pseudomonadati</taxon>
        <taxon>Bacteroidota</taxon>
        <taxon>Bacteroidia</taxon>
        <taxon>Marinilabiliales</taxon>
        <taxon>Prolixibacteraceae</taxon>
        <taxon>Maribellus</taxon>
    </lineage>
</organism>
<evidence type="ECO:0000313" key="3">
    <source>
        <dbReference type="Proteomes" id="UP000428260"/>
    </source>
</evidence>
<dbReference type="Proteomes" id="UP000428260">
    <property type="component" value="Chromosome"/>
</dbReference>
<keyword evidence="3" id="KW-1185">Reference proteome</keyword>
<dbReference type="EMBL" id="CP046401">
    <property type="protein sequence ID" value="QGY46709.1"/>
    <property type="molecule type" value="Genomic_DNA"/>
</dbReference>
<dbReference type="AlphaFoldDB" id="A0A6I6JZI6"/>
<gene>
    <name evidence="2" type="ORF">GM418_24545</name>
</gene>